<proteinExistence type="predicted"/>
<evidence type="ECO:0000313" key="2">
    <source>
        <dbReference type="Proteomes" id="UP000005408"/>
    </source>
</evidence>
<evidence type="ECO:0000313" key="1">
    <source>
        <dbReference type="EnsemblMetazoa" id="G13624.1:cds"/>
    </source>
</evidence>
<protein>
    <submittedName>
        <fullName evidence="1">Uncharacterized protein</fullName>
    </submittedName>
</protein>
<reference evidence="1" key="1">
    <citation type="submission" date="2022-08" db="UniProtKB">
        <authorList>
            <consortium name="EnsemblMetazoa"/>
        </authorList>
    </citation>
    <scope>IDENTIFICATION</scope>
    <source>
        <strain evidence="1">05x7-T-G4-1.051#20</strain>
    </source>
</reference>
<organism evidence="1 2">
    <name type="scientific">Magallana gigas</name>
    <name type="common">Pacific oyster</name>
    <name type="synonym">Crassostrea gigas</name>
    <dbReference type="NCBI Taxonomy" id="29159"/>
    <lineage>
        <taxon>Eukaryota</taxon>
        <taxon>Metazoa</taxon>
        <taxon>Spiralia</taxon>
        <taxon>Lophotrochozoa</taxon>
        <taxon>Mollusca</taxon>
        <taxon>Bivalvia</taxon>
        <taxon>Autobranchia</taxon>
        <taxon>Pteriomorphia</taxon>
        <taxon>Ostreida</taxon>
        <taxon>Ostreoidea</taxon>
        <taxon>Ostreidae</taxon>
        <taxon>Magallana</taxon>
    </lineage>
</organism>
<dbReference type="Proteomes" id="UP000005408">
    <property type="component" value="Unassembled WGS sequence"/>
</dbReference>
<keyword evidence="2" id="KW-1185">Reference proteome</keyword>
<sequence length="150" mass="16868">MYTISSEYYISVFAACQADANIKVSPNVTLLGSIYDALISSKGLSFPDAKSGEASVSIFLTERFTNLASLSFSIDKASNVNVNLWDSNNSTIRWYSEELNELDQWNVTVSNDIISKVHYIRISVEFNHTFTISNMRLPLRKCISYITDSI</sequence>
<accession>A0A8W8ID89</accession>
<dbReference type="EnsemblMetazoa" id="G13624.1">
    <property type="protein sequence ID" value="G13624.1:cds"/>
    <property type="gene ID" value="G13624"/>
</dbReference>
<name>A0A8W8ID89_MAGGI</name>
<dbReference type="AlphaFoldDB" id="A0A8W8ID89"/>